<dbReference type="InterPro" id="IPR011969">
    <property type="entry name" value="Clan_AA_Asp_peptidase_C"/>
</dbReference>
<proteinExistence type="predicted"/>
<dbReference type="RefSeq" id="WP_268074668.1">
    <property type="nucleotide sequence ID" value="NZ_CP109965.1"/>
</dbReference>
<dbReference type="InterPro" id="IPR021109">
    <property type="entry name" value="Peptidase_aspartic_dom_sf"/>
</dbReference>
<evidence type="ECO:0000313" key="1">
    <source>
        <dbReference type="EMBL" id="WAJ70366.1"/>
    </source>
</evidence>
<accession>A0ABY7ANY3</accession>
<evidence type="ECO:0000313" key="2">
    <source>
        <dbReference type="Proteomes" id="UP001163726"/>
    </source>
</evidence>
<protein>
    <submittedName>
        <fullName evidence="1">Retroviral-like aspartic protease family protein</fullName>
    </submittedName>
</protein>
<dbReference type="NCBIfam" id="TIGR02281">
    <property type="entry name" value="clan_AA_DTGA"/>
    <property type="match status" value="1"/>
</dbReference>
<organism evidence="1 2">
    <name type="scientific">Catenovulum adriaticum</name>
    <dbReference type="NCBI Taxonomy" id="2984846"/>
    <lineage>
        <taxon>Bacteria</taxon>
        <taxon>Pseudomonadati</taxon>
        <taxon>Pseudomonadota</taxon>
        <taxon>Gammaproteobacteria</taxon>
        <taxon>Alteromonadales</taxon>
        <taxon>Alteromonadaceae</taxon>
        <taxon>Catenovulum</taxon>
    </lineage>
</organism>
<keyword evidence="2" id="KW-1185">Reference proteome</keyword>
<dbReference type="Pfam" id="PF13975">
    <property type="entry name" value="gag-asp_proteas"/>
    <property type="match status" value="1"/>
</dbReference>
<dbReference type="InterPro" id="IPR034122">
    <property type="entry name" value="Retropepsin-like_bacterial"/>
</dbReference>
<gene>
    <name evidence="1" type="ORF">OLW01_00680</name>
</gene>
<dbReference type="Proteomes" id="UP001163726">
    <property type="component" value="Chromosome"/>
</dbReference>
<name>A0ABY7ANY3_9ALTE</name>
<dbReference type="Gene3D" id="2.40.70.10">
    <property type="entry name" value="Acid Proteases"/>
    <property type="match status" value="1"/>
</dbReference>
<dbReference type="SUPFAM" id="SSF50630">
    <property type="entry name" value="Acid proteases"/>
    <property type="match status" value="1"/>
</dbReference>
<sequence length="375" mass="42698">MTHQFWRRLSIVLMALCVLSGLANWLLFNAWQQNSTKNIPLNTGSISTQPEQKWVMPELNSSSTSKQIKIALQRWSELRQDNPELANNWQQAWVNQATIWLSDNQTSVYLALLTEWKAIAPDLLALSLLEYNWYLTQNQLGLAADIIYSVIDRLDAGQYRQAQLNKLVQLLNQTMETVLAQQNCETILETLQMLVWYDDSQPEYIYALSQCYIQLNEFKLAQQQLIYLLADPQYQEQAEQLIAQIERSTDEPVPLAKAGEHFIVQAKINQNASVALMIDTGASVTSLSRNKFAQLNLGYQTLGYRTLSTAGGLTQAELIEVETFSVGNKQLNDFKLAILDIDSFAGSDGLLGMNFLSRFPFVIEQQQKRLKFSKK</sequence>
<reference evidence="1" key="1">
    <citation type="submission" date="2022-10" db="EMBL/GenBank/DDBJ databases">
        <title>Catenovulum adriacola sp. nov. isolated in the Harbour of Susak.</title>
        <authorList>
            <person name="Schoch T."/>
            <person name="Reich S.J."/>
            <person name="Stoeferle S."/>
            <person name="Flaiz M."/>
            <person name="Kazda M."/>
            <person name="Riedel C.U."/>
            <person name="Duerre P."/>
        </authorList>
    </citation>
    <scope>NUCLEOTIDE SEQUENCE</scope>
    <source>
        <strain evidence="1">TS8</strain>
    </source>
</reference>
<dbReference type="EMBL" id="CP109965">
    <property type="protein sequence ID" value="WAJ70366.1"/>
    <property type="molecule type" value="Genomic_DNA"/>
</dbReference>
<dbReference type="CDD" id="cd05483">
    <property type="entry name" value="retropepsin_like_bacteria"/>
    <property type="match status" value="1"/>
</dbReference>